<evidence type="ECO:0000259" key="1">
    <source>
        <dbReference type="Pfam" id="PF04366"/>
    </source>
</evidence>
<dbReference type="GO" id="GO:0035091">
    <property type="term" value="F:phosphatidylinositol binding"/>
    <property type="evidence" value="ECO:0007669"/>
    <property type="project" value="TreeGrafter"/>
</dbReference>
<organism evidence="2 3">
    <name type="scientific">Kosmotoga arenicorallina S304</name>
    <dbReference type="NCBI Taxonomy" id="1453497"/>
    <lineage>
        <taxon>Bacteria</taxon>
        <taxon>Thermotogati</taxon>
        <taxon>Thermotogota</taxon>
        <taxon>Thermotogae</taxon>
        <taxon>Kosmotogales</taxon>
        <taxon>Kosmotogaceae</taxon>
        <taxon>Kosmotoga</taxon>
    </lineage>
</organism>
<dbReference type="EMBL" id="JFHK01000004">
    <property type="protein sequence ID" value="OAA31167.1"/>
    <property type="molecule type" value="Genomic_DNA"/>
</dbReference>
<dbReference type="CDD" id="cd11524">
    <property type="entry name" value="SYLF"/>
    <property type="match status" value="1"/>
</dbReference>
<dbReference type="PANTHER" id="PTHR15629:SF2">
    <property type="entry name" value="SH3 DOMAIN-CONTAINING YSC84-LIKE PROTEIN 1"/>
    <property type="match status" value="1"/>
</dbReference>
<dbReference type="AlphaFoldDB" id="A0A176K288"/>
<dbReference type="STRING" id="1453497.AT15_06630"/>
<dbReference type="OrthoDB" id="9782434at2"/>
<reference evidence="2 3" key="1">
    <citation type="submission" date="2014-02" db="EMBL/GenBank/DDBJ databases">
        <title>Kosmotoga genome sequencing.</title>
        <authorList>
            <person name="Pollo S.M."/>
            <person name="Charchuk R."/>
            <person name="Nesbo C.L."/>
        </authorList>
    </citation>
    <scope>NUCLEOTIDE SEQUENCE [LARGE SCALE GENOMIC DNA]</scope>
    <source>
        <strain evidence="2 3">S304</strain>
    </source>
</reference>
<dbReference type="InterPro" id="IPR007461">
    <property type="entry name" value="Ysc84_actin-binding"/>
</dbReference>
<dbReference type="PANTHER" id="PTHR15629">
    <property type="entry name" value="SH3YL1 PROTEIN"/>
    <property type="match status" value="1"/>
</dbReference>
<accession>A0A176K288</accession>
<dbReference type="RefSeq" id="WP_068346082.1">
    <property type="nucleotide sequence ID" value="NZ_JFHK01000004.1"/>
</dbReference>
<proteinExistence type="predicted"/>
<sequence>MKKLVLLITFIVLGVIVMGFYSPENRFKDANNVLNDLLSMPENGAFRELLSKAKGIAFFPNVLKAGLVLGGQYGEGFVLRKKNDLWYGPLFLKLYKVSYGPQIGAQTIGLVLLIMNDTGFAGFTKDNITLGGSVAVAAGPIGRNLSADVDYTLQAILSYSISKGFFIGFTVEGSVIKLDQEANKLFYNDAASPEEILNMVSMGTPELRKLIETLNNIQ</sequence>
<gene>
    <name evidence="2" type="ORF">AT15_06630</name>
</gene>
<keyword evidence="3" id="KW-1185">Reference proteome</keyword>
<name>A0A176K288_9BACT</name>
<protein>
    <recommendedName>
        <fullName evidence="1">Ysc84 actin-binding domain-containing protein</fullName>
    </recommendedName>
</protein>
<evidence type="ECO:0000313" key="3">
    <source>
        <dbReference type="Proteomes" id="UP000077339"/>
    </source>
</evidence>
<dbReference type="Proteomes" id="UP000077339">
    <property type="component" value="Unassembled WGS sequence"/>
</dbReference>
<feature type="domain" description="Ysc84 actin-binding" evidence="1">
    <location>
        <begin position="96"/>
        <end position="216"/>
    </location>
</feature>
<evidence type="ECO:0000313" key="2">
    <source>
        <dbReference type="EMBL" id="OAA31167.1"/>
    </source>
</evidence>
<comment type="caution">
    <text evidence="2">The sequence shown here is derived from an EMBL/GenBank/DDBJ whole genome shotgun (WGS) entry which is preliminary data.</text>
</comment>
<dbReference type="Pfam" id="PF04366">
    <property type="entry name" value="Ysc84"/>
    <property type="match status" value="1"/>
</dbReference>
<dbReference type="InterPro" id="IPR051702">
    <property type="entry name" value="SH3_domain_YSC84-like"/>
</dbReference>
<dbReference type="PATRIC" id="fig|1453497.3.peg.1323"/>